<keyword evidence="2" id="KW-0472">Membrane</keyword>
<reference evidence="3" key="1">
    <citation type="submission" date="2023-10" db="EMBL/GenBank/DDBJ databases">
        <authorList>
            <person name="Domelevo Entfellner J.-B."/>
        </authorList>
    </citation>
    <scope>NUCLEOTIDE SEQUENCE</scope>
</reference>
<dbReference type="PANTHER" id="PTHR34575:SF6">
    <property type="entry name" value="EXPRESSED PROTEIN"/>
    <property type="match status" value="1"/>
</dbReference>
<dbReference type="InterPro" id="IPR021855">
    <property type="entry name" value="PAM68-like"/>
</dbReference>
<keyword evidence="2" id="KW-1133">Transmembrane helix</keyword>
<dbReference type="Gene3D" id="3.10.580.10">
    <property type="entry name" value="CBS-domain"/>
    <property type="match status" value="1"/>
</dbReference>
<feature type="transmembrane region" description="Helical" evidence="2">
    <location>
        <begin position="225"/>
        <end position="246"/>
    </location>
</feature>
<accession>A0AA86STY7</accession>
<dbReference type="Pfam" id="PF11947">
    <property type="entry name" value="DUF3464"/>
    <property type="match status" value="1"/>
</dbReference>
<evidence type="ECO:0000313" key="4">
    <source>
        <dbReference type="Proteomes" id="UP001189624"/>
    </source>
</evidence>
<protein>
    <submittedName>
        <fullName evidence="3">Uncharacterized protein</fullName>
    </submittedName>
</protein>
<dbReference type="EMBL" id="OY731401">
    <property type="protein sequence ID" value="CAJ1952908.1"/>
    <property type="molecule type" value="Genomic_DNA"/>
</dbReference>
<evidence type="ECO:0000256" key="1">
    <source>
        <dbReference type="SAM" id="MobiDB-lite"/>
    </source>
</evidence>
<organism evidence="3 4">
    <name type="scientific">Sphenostylis stenocarpa</name>
    <dbReference type="NCBI Taxonomy" id="92480"/>
    <lineage>
        <taxon>Eukaryota</taxon>
        <taxon>Viridiplantae</taxon>
        <taxon>Streptophyta</taxon>
        <taxon>Embryophyta</taxon>
        <taxon>Tracheophyta</taxon>
        <taxon>Spermatophyta</taxon>
        <taxon>Magnoliopsida</taxon>
        <taxon>eudicotyledons</taxon>
        <taxon>Gunneridae</taxon>
        <taxon>Pentapetalae</taxon>
        <taxon>rosids</taxon>
        <taxon>fabids</taxon>
        <taxon>Fabales</taxon>
        <taxon>Fabaceae</taxon>
        <taxon>Papilionoideae</taxon>
        <taxon>50 kb inversion clade</taxon>
        <taxon>NPAAA clade</taxon>
        <taxon>indigoferoid/millettioid clade</taxon>
        <taxon>Phaseoleae</taxon>
        <taxon>Sphenostylis</taxon>
    </lineage>
</organism>
<dbReference type="Gramene" id="rna-AYBTSS11_LOCUS15547">
    <property type="protein sequence ID" value="CAJ1952908.1"/>
    <property type="gene ID" value="gene-AYBTSS11_LOCUS15547"/>
</dbReference>
<dbReference type="PANTHER" id="PTHR34575">
    <property type="entry name" value="PROTEIN PAM68, CHLOROPLASTIC"/>
    <property type="match status" value="1"/>
</dbReference>
<feature type="compositionally biased region" description="Basic and acidic residues" evidence="1">
    <location>
        <begin position="199"/>
        <end position="208"/>
    </location>
</feature>
<proteinExistence type="predicted"/>
<evidence type="ECO:0000256" key="2">
    <source>
        <dbReference type="SAM" id="Phobius"/>
    </source>
</evidence>
<feature type="region of interest" description="Disordered" evidence="1">
    <location>
        <begin position="187"/>
        <end position="208"/>
    </location>
</feature>
<sequence length="312" mass="35104">MFVNLESAESDSSFVLEMSQTSSVHESCLNSGDVEFHSPTLKNVMEIDSEGSQENEYFSQEQIDSLPDTIDDEVIGIITMEDVMEELLQGDILDETDEYVHVQKNYESHDQPFTLWIRYTSIKYLHSKHDELPNTTKEAMKTLICAPNSSLILSKLSPCKPNFPASYPTQKLNYPFSTLKPCASAKGFSSTPPPVGSDVNERPMRRKNNDDELPRKVIYRIIRRILFSVGVPMGLGLVFLNIFGVLRENQVYDAPKWLGFMSTFLTFGASSVGIAYGALSASLDAEKEGSFLGVEQIQKNWVDIWQEEDGEN</sequence>
<evidence type="ECO:0000313" key="3">
    <source>
        <dbReference type="EMBL" id="CAJ1952908.1"/>
    </source>
</evidence>
<keyword evidence="2" id="KW-0812">Transmembrane</keyword>
<keyword evidence="4" id="KW-1185">Reference proteome</keyword>
<gene>
    <name evidence="3" type="ORF">AYBTSS11_LOCUS15547</name>
</gene>
<dbReference type="AlphaFoldDB" id="A0AA86STY7"/>
<name>A0AA86STY7_9FABA</name>
<dbReference type="Proteomes" id="UP001189624">
    <property type="component" value="Chromosome 4"/>
</dbReference>
<feature type="transmembrane region" description="Helical" evidence="2">
    <location>
        <begin position="258"/>
        <end position="279"/>
    </location>
</feature>
<dbReference type="InterPro" id="IPR046342">
    <property type="entry name" value="CBS_dom_sf"/>
</dbReference>